<name>A0A0E9TC21_ANGAN</name>
<feature type="compositionally biased region" description="Polar residues" evidence="1">
    <location>
        <begin position="1"/>
        <end position="21"/>
    </location>
</feature>
<reference evidence="2" key="2">
    <citation type="journal article" date="2015" name="Fish Shellfish Immunol.">
        <title>Early steps in the European eel (Anguilla anguilla)-Vibrio vulnificus interaction in the gills: Role of the RtxA13 toxin.</title>
        <authorList>
            <person name="Callol A."/>
            <person name="Pajuelo D."/>
            <person name="Ebbesson L."/>
            <person name="Teles M."/>
            <person name="MacKenzie S."/>
            <person name="Amaro C."/>
        </authorList>
    </citation>
    <scope>NUCLEOTIDE SEQUENCE</scope>
</reference>
<dbReference type="AlphaFoldDB" id="A0A0E9TC21"/>
<accession>A0A0E9TC21</accession>
<protein>
    <submittedName>
        <fullName evidence="2">Uncharacterized protein</fullName>
    </submittedName>
</protein>
<proteinExistence type="predicted"/>
<feature type="region of interest" description="Disordered" evidence="1">
    <location>
        <begin position="1"/>
        <end position="28"/>
    </location>
</feature>
<evidence type="ECO:0000256" key="1">
    <source>
        <dbReference type="SAM" id="MobiDB-lite"/>
    </source>
</evidence>
<dbReference type="EMBL" id="GBXM01057590">
    <property type="protein sequence ID" value="JAH50987.1"/>
    <property type="molecule type" value="Transcribed_RNA"/>
</dbReference>
<reference evidence="2" key="1">
    <citation type="submission" date="2014-11" db="EMBL/GenBank/DDBJ databases">
        <authorList>
            <person name="Amaro Gonzalez C."/>
        </authorList>
    </citation>
    <scope>NUCLEOTIDE SEQUENCE</scope>
</reference>
<organism evidence="2">
    <name type="scientific">Anguilla anguilla</name>
    <name type="common">European freshwater eel</name>
    <name type="synonym">Muraena anguilla</name>
    <dbReference type="NCBI Taxonomy" id="7936"/>
    <lineage>
        <taxon>Eukaryota</taxon>
        <taxon>Metazoa</taxon>
        <taxon>Chordata</taxon>
        <taxon>Craniata</taxon>
        <taxon>Vertebrata</taxon>
        <taxon>Euteleostomi</taxon>
        <taxon>Actinopterygii</taxon>
        <taxon>Neopterygii</taxon>
        <taxon>Teleostei</taxon>
        <taxon>Anguilliformes</taxon>
        <taxon>Anguillidae</taxon>
        <taxon>Anguilla</taxon>
    </lineage>
</organism>
<sequence length="28" mass="3111">MLTKKNSTHVTQNSHSGTISKRQAKTLL</sequence>
<evidence type="ECO:0000313" key="2">
    <source>
        <dbReference type="EMBL" id="JAH50987.1"/>
    </source>
</evidence>